<dbReference type="EMBL" id="JARESE010000015">
    <property type="protein sequence ID" value="MDE8651420.1"/>
    <property type="molecule type" value="Genomic_DNA"/>
</dbReference>
<reference evidence="2 3" key="1">
    <citation type="submission" date="2023-03" db="EMBL/GenBank/DDBJ databases">
        <title>NovoSphingobium album sp. nov. isolated from polycyclic aromatic hydrocarbons- and heavy-metal polluted soil.</title>
        <authorList>
            <person name="Liu Z."/>
            <person name="Wang K."/>
        </authorList>
    </citation>
    <scope>NUCLEOTIDE SEQUENCE [LARGE SCALE GENOMIC DNA]</scope>
    <source>
        <strain evidence="2 3">H3SJ31-1</strain>
    </source>
</reference>
<organism evidence="2 3">
    <name type="scientific">Novosphingobium album</name>
    <name type="common">ex Liu et al. 2023</name>
    <dbReference type="NCBI Taxonomy" id="3031130"/>
    <lineage>
        <taxon>Bacteria</taxon>
        <taxon>Pseudomonadati</taxon>
        <taxon>Pseudomonadota</taxon>
        <taxon>Alphaproteobacteria</taxon>
        <taxon>Sphingomonadales</taxon>
        <taxon>Sphingomonadaceae</taxon>
        <taxon>Novosphingobium</taxon>
    </lineage>
</organism>
<dbReference type="Pfam" id="PF13577">
    <property type="entry name" value="SnoaL_4"/>
    <property type="match status" value="1"/>
</dbReference>
<evidence type="ECO:0000313" key="2">
    <source>
        <dbReference type="EMBL" id="MDE8651420.1"/>
    </source>
</evidence>
<keyword evidence="3" id="KW-1185">Reference proteome</keyword>
<dbReference type="Gene3D" id="3.10.450.50">
    <property type="match status" value="1"/>
</dbReference>
<dbReference type="Proteomes" id="UP001216253">
    <property type="component" value="Unassembled WGS sequence"/>
</dbReference>
<dbReference type="InterPro" id="IPR037401">
    <property type="entry name" value="SnoaL-like"/>
</dbReference>
<proteinExistence type="predicted"/>
<dbReference type="RefSeq" id="WP_275227517.1">
    <property type="nucleotide sequence ID" value="NZ_JARESE010000015.1"/>
</dbReference>
<gene>
    <name evidence="2" type="ORF">PYV00_06750</name>
</gene>
<feature type="domain" description="SnoaL-like" evidence="1">
    <location>
        <begin position="7"/>
        <end position="122"/>
    </location>
</feature>
<evidence type="ECO:0000259" key="1">
    <source>
        <dbReference type="Pfam" id="PF13577"/>
    </source>
</evidence>
<accession>A0ABT5WN06</accession>
<sequence>MSQFAAIEACIRQLHARYTDAVWRKDADAFGSCFSEDAQWRIAGRVFHGRGEIAAGFAQVAASAGRILLTFRTPQLEMTGRGRAGGRVYVTEQCTWRDRPPSTSIGRYFEHYVDEGDCWRFSWRLFQLFYYGPADLTGDFFEPRDFGAFPRMPPLDLIPEDFTGRFARETE</sequence>
<dbReference type="InterPro" id="IPR032710">
    <property type="entry name" value="NTF2-like_dom_sf"/>
</dbReference>
<evidence type="ECO:0000313" key="3">
    <source>
        <dbReference type="Proteomes" id="UP001216253"/>
    </source>
</evidence>
<protein>
    <submittedName>
        <fullName evidence="2">Nuclear transport factor 2 family protein</fullName>
    </submittedName>
</protein>
<comment type="caution">
    <text evidence="2">The sequence shown here is derived from an EMBL/GenBank/DDBJ whole genome shotgun (WGS) entry which is preliminary data.</text>
</comment>
<name>A0ABT5WN06_9SPHN</name>
<dbReference type="SUPFAM" id="SSF54427">
    <property type="entry name" value="NTF2-like"/>
    <property type="match status" value="1"/>
</dbReference>